<dbReference type="AlphaFoldDB" id="A0A246JVC7"/>
<organism evidence="2 3">
    <name type="scientific">Sphingopyxis witflariensis</name>
    <dbReference type="NCBI Taxonomy" id="173675"/>
    <lineage>
        <taxon>Bacteria</taxon>
        <taxon>Pseudomonadati</taxon>
        <taxon>Pseudomonadota</taxon>
        <taxon>Alphaproteobacteria</taxon>
        <taxon>Sphingomonadales</taxon>
        <taxon>Sphingomonadaceae</taxon>
        <taxon>Sphingopyxis</taxon>
    </lineage>
</organism>
<dbReference type="Pfam" id="PF06961">
    <property type="entry name" value="DUF1294"/>
    <property type="match status" value="1"/>
</dbReference>
<name>A0A246JVC7_9SPHN</name>
<reference evidence="2 3" key="1">
    <citation type="journal article" date="2002" name="Int. J. Syst. Evol. Microbiol.">
        <title>Sphingopyxis witflariensis sp. nov., isolated from activated sludge.</title>
        <authorList>
            <person name="Kampfer P."/>
            <person name="Witzenberger R."/>
            <person name="Denner E.B."/>
            <person name="Busse H.J."/>
            <person name="Neef A."/>
        </authorList>
    </citation>
    <scope>NUCLEOTIDE SEQUENCE [LARGE SCALE GENOMIC DNA]</scope>
    <source>
        <strain evidence="2 3">DSM 14551</strain>
    </source>
</reference>
<sequence length="101" mass="11095">MLYWLGVANGIAFGLMVVDKRRAEAGARRISESTLLRWVFFGGAFGTYAASRLVRHKTRKQPFATQMIVILALEIILLALWASGFLGPLVAAMLAYLPDPA</sequence>
<evidence type="ECO:0000313" key="3">
    <source>
        <dbReference type="Proteomes" id="UP000197097"/>
    </source>
</evidence>
<proteinExistence type="predicted"/>
<protein>
    <submittedName>
        <fullName evidence="2">Cold-shock protein</fullName>
    </submittedName>
</protein>
<dbReference type="EMBL" id="NISJ01000006">
    <property type="protein sequence ID" value="OWQ96446.1"/>
    <property type="molecule type" value="Genomic_DNA"/>
</dbReference>
<feature type="transmembrane region" description="Helical" evidence="1">
    <location>
        <begin position="35"/>
        <end position="55"/>
    </location>
</feature>
<gene>
    <name evidence="2" type="ORF">CDQ91_13000</name>
</gene>
<dbReference type="OrthoDB" id="72963at2"/>
<keyword evidence="3" id="KW-1185">Reference proteome</keyword>
<comment type="caution">
    <text evidence="2">The sequence shown here is derived from an EMBL/GenBank/DDBJ whole genome shotgun (WGS) entry which is preliminary data.</text>
</comment>
<feature type="transmembrane region" description="Helical" evidence="1">
    <location>
        <begin position="67"/>
        <end position="97"/>
    </location>
</feature>
<dbReference type="Proteomes" id="UP000197097">
    <property type="component" value="Unassembled WGS sequence"/>
</dbReference>
<keyword evidence="1" id="KW-1133">Transmembrane helix</keyword>
<evidence type="ECO:0000256" key="1">
    <source>
        <dbReference type="SAM" id="Phobius"/>
    </source>
</evidence>
<keyword evidence="1" id="KW-0472">Membrane</keyword>
<keyword evidence="1" id="KW-0812">Transmembrane</keyword>
<accession>A0A246JVC7</accession>
<evidence type="ECO:0000313" key="2">
    <source>
        <dbReference type="EMBL" id="OWQ96446.1"/>
    </source>
</evidence>
<dbReference type="InterPro" id="IPR010718">
    <property type="entry name" value="DUF1294"/>
</dbReference>